<sequence length="434" mass="48486">MNLDKKVPDIRFIGFSEAWKSFSLDEISDVLDGDRGHNYPNGEDLKEQGHTLFLSASNVTKNGFKFDVRQYITQEKSESLGNGKLIVDDIILTSRGSIGHIAWYNEDITKEIPFARINSGMLILRVKNSLAPSVISQYLKSPKGKKKIEVISFGSAQPQLTKASISKFSVSIPSDRSEQAIIGNYFQKLDNLIKQHHHKHDKLSSLKNAMLVKMFPKKGETVPEIRFKRFTGEWEEKSFGACFVNVGNNTLSRAELNYQVGLAKNIHYGDVLIKFGETLDADSELIPFITNNGVANKLKHTALKNGDIVIADAAEDNTVGKCVELFNVGELLVFSGLHTIAVRPTLPFASKYLGYYLNSASYHDQLSSLMQGTKVLSISKTTIQNTHVVFPNHVEEQAAIGNYFQKLDSLINQHQQQITKLTNIKQACLSKMFV</sequence>
<feature type="domain" description="Type I restriction modification DNA specificity" evidence="4">
    <location>
        <begin position="279"/>
        <end position="420"/>
    </location>
</feature>
<comment type="caution">
    <text evidence="5">The sequence shown here is derived from an EMBL/GenBank/DDBJ whole genome shotgun (WGS) entry which is preliminary data.</text>
</comment>
<keyword evidence="2" id="KW-0680">Restriction system</keyword>
<dbReference type="RefSeq" id="WP_265676132.1">
    <property type="nucleotide sequence ID" value="NZ_JAKRRY010000023.1"/>
</dbReference>
<organism evidence="5 6">
    <name type="scientific">Vibrio qingdaonensis</name>
    <dbReference type="NCBI Taxonomy" id="2829491"/>
    <lineage>
        <taxon>Bacteria</taxon>
        <taxon>Pseudomonadati</taxon>
        <taxon>Pseudomonadota</taxon>
        <taxon>Gammaproteobacteria</taxon>
        <taxon>Vibrionales</taxon>
        <taxon>Vibrionaceae</taxon>
        <taxon>Vibrio</taxon>
    </lineage>
</organism>
<keyword evidence="5" id="KW-0540">Nuclease</keyword>
<dbReference type="AlphaFoldDB" id="A0A9X3CQJ7"/>
<keyword evidence="3" id="KW-0238">DNA-binding</keyword>
<gene>
    <name evidence="5" type="ORF">MD535_16510</name>
</gene>
<dbReference type="EMBL" id="JAKRRY010000023">
    <property type="protein sequence ID" value="MCW8347605.1"/>
    <property type="molecule type" value="Genomic_DNA"/>
</dbReference>
<dbReference type="PANTHER" id="PTHR30408:SF12">
    <property type="entry name" value="TYPE I RESTRICTION ENZYME MJAVIII SPECIFICITY SUBUNIT"/>
    <property type="match status" value="1"/>
</dbReference>
<feature type="domain" description="Type I restriction modification DNA specificity" evidence="4">
    <location>
        <begin position="17"/>
        <end position="203"/>
    </location>
</feature>
<dbReference type="InterPro" id="IPR044946">
    <property type="entry name" value="Restrct_endonuc_typeI_TRD_sf"/>
</dbReference>
<evidence type="ECO:0000256" key="2">
    <source>
        <dbReference type="ARBA" id="ARBA00022747"/>
    </source>
</evidence>
<accession>A0A9X3CQJ7</accession>
<reference evidence="5" key="1">
    <citation type="submission" date="2022-02" db="EMBL/GenBank/DDBJ databases">
        <title>Vibrio sp. nov, a new bacterium isolated from seawater.</title>
        <authorList>
            <person name="Yuan Y."/>
        </authorList>
    </citation>
    <scope>NUCLEOTIDE SEQUENCE</scope>
    <source>
        <strain evidence="5">ZSDZ65</strain>
    </source>
</reference>
<evidence type="ECO:0000313" key="6">
    <source>
        <dbReference type="Proteomes" id="UP001155587"/>
    </source>
</evidence>
<proteinExistence type="inferred from homology"/>
<dbReference type="GO" id="GO:0009307">
    <property type="term" value="P:DNA restriction-modification system"/>
    <property type="evidence" value="ECO:0007669"/>
    <property type="project" value="UniProtKB-KW"/>
</dbReference>
<dbReference type="Proteomes" id="UP001155587">
    <property type="component" value="Unassembled WGS sequence"/>
</dbReference>
<keyword evidence="5" id="KW-0255">Endonuclease</keyword>
<dbReference type="InterPro" id="IPR052021">
    <property type="entry name" value="Type-I_RS_S_subunit"/>
</dbReference>
<dbReference type="InterPro" id="IPR000055">
    <property type="entry name" value="Restrct_endonuc_typeI_TRD"/>
</dbReference>
<evidence type="ECO:0000256" key="3">
    <source>
        <dbReference type="ARBA" id="ARBA00023125"/>
    </source>
</evidence>
<dbReference type="Pfam" id="PF01420">
    <property type="entry name" value="Methylase_S"/>
    <property type="match status" value="2"/>
</dbReference>
<dbReference type="GO" id="GO:0004519">
    <property type="term" value="F:endonuclease activity"/>
    <property type="evidence" value="ECO:0007669"/>
    <property type="project" value="UniProtKB-KW"/>
</dbReference>
<keyword evidence="5" id="KW-0378">Hydrolase</keyword>
<dbReference type="Gene3D" id="3.90.220.20">
    <property type="entry name" value="DNA methylase specificity domains"/>
    <property type="match status" value="2"/>
</dbReference>
<evidence type="ECO:0000256" key="1">
    <source>
        <dbReference type="ARBA" id="ARBA00010923"/>
    </source>
</evidence>
<evidence type="ECO:0000259" key="4">
    <source>
        <dbReference type="Pfam" id="PF01420"/>
    </source>
</evidence>
<protein>
    <submittedName>
        <fullName evidence="5">Restriction endonuclease subunit S</fullName>
    </submittedName>
</protein>
<dbReference type="SUPFAM" id="SSF116734">
    <property type="entry name" value="DNA methylase specificity domain"/>
    <property type="match status" value="2"/>
</dbReference>
<dbReference type="Gene3D" id="1.10.287.1120">
    <property type="entry name" value="Bipartite methylase S protein"/>
    <property type="match status" value="1"/>
</dbReference>
<evidence type="ECO:0000313" key="5">
    <source>
        <dbReference type="EMBL" id="MCW8347605.1"/>
    </source>
</evidence>
<dbReference type="PANTHER" id="PTHR30408">
    <property type="entry name" value="TYPE-1 RESTRICTION ENZYME ECOKI SPECIFICITY PROTEIN"/>
    <property type="match status" value="1"/>
</dbReference>
<comment type="similarity">
    <text evidence="1">Belongs to the type-I restriction system S methylase family.</text>
</comment>
<keyword evidence="6" id="KW-1185">Reference proteome</keyword>
<dbReference type="GO" id="GO:0003677">
    <property type="term" value="F:DNA binding"/>
    <property type="evidence" value="ECO:0007669"/>
    <property type="project" value="UniProtKB-KW"/>
</dbReference>
<name>A0A9X3CQJ7_9VIBR</name>